<keyword evidence="11" id="KW-0966">Cell projection</keyword>
<evidence type="ECO:0000256" key="9">
    <source>
        <dbReference type="ARBA" id="ARBA00023136"/>
    </source>
</evidence>
<evidence type="ECO:0000256" key="1">
    <source>
        <dbReference type="ARBA" id="ARBA00002254"/>
    </source>
</evidence>
<keyword evidence="10" id="KW-0997">Cell inner membrane</keyword>
<evidence type="ECO:0000256" key="6">
    <source>
        <dbReference type="ARBA" id="ARBA00022692"/>
    </source>
</evidence>
<comment type="function">
    <text evidence="1 10">Controls the rotational direction of flagella during chemotaxis.</text>
</comment>
<keyword evidence="9 10" id="KW-0472">Membrane</keyword>
<evidence type="ECO:0000313" key="11">
    <source>
        <dbReference type="EMBL" id="SDH84302.1"/>
    </source>
</evidence>
<organism evidence="11 12">
    <name type="scientific">Pseudomonas panipatensis</name>
    <dbReference type="NCBI Taxonomy" id="428992"/>
    <lineage>
        <taxon>Bacteria</taxon>
        <taxon>Pseudomonadati</taxon>
        <taxon>Pseudomonadota</taxon>
        <taxon>Gammaproteobacteria</taxon>
        <taxon>Pseudomonadales</taxon>
        <taxon>Pseudomonadaceae</taxon>
        <taxon>Pseudomonas</taxon>
    </lineage>
</organism>
<dbReference type="EMBL" id="FNDS01000003">
    <property type="protein sequence ID" value="SDH84302.1"/>
    <property type="molecule type" value="Genomic_DNA"/>
</dbReference>
<protein>
    <recommendedName>
        <fullName evidence="10">Flagellar protein FliL</fullName>
    </recommendedName>
</protein>
<reference evidence="12" key="1">
    <citation type="submission" date="2016-10" db="EMBL/GenBank/DDBJ databases">
        <authorList>
            <person name="Varghese N."/>
            <person name="Submissions S."/>
        </authorList>
    </citation>
    <scope>NUCLEOTIDE SEQUENCE [LARGE SCALE GENOMIC DNA]</scope>
    <source>
        <strain evidence="12">CCM 7469</strain>
    </source>
</reference>
<name>A0A1G8FQ51_9PSED</name>
<dbReference type="OrthoDB" id="7030830at2"/>
<dbReference type="Pfam" id="PF03748">
    <property type="entry name" value="FliL"/>
    <property type="match status" value="1"/>
</dbReference>
<sequence>MTMPRIMLLFTVLNLLIAGGGVAGTYFLARPLLAAQAQAKAAEGGDAANKDKDKAKAEETEPAEFEFFPVTKVIVSLAGADNREHYFVIDLVLQASLGTQQKKLQQIDPMVRNSAVAHLSALTYEQLRGKSIPALQAELEQVLLADFAARKVVAPFEHVLVSKLIVQ</sequence>
<evidence type="ECO:0000256" key="4">
    <source>
        <dbReference type="ARBA" id="ARBA00022475"/>
    </source>
</evidence>
<dbReference type="RefSeq" id="WP_090262357.1">
    <property type="nucleotide sequence ID" value="NZ_FNDS01000003.1"/>
</dbReference>
<dbReference type="InterPro" id="IPR005503">
    <property type="entry name" value="FliL"/>
</dbReference>
<keyword evidence="8" id="KW-1133">Transmembrane helix</keyword>
<dbReference type="AlphaFoldDB" id="A0A1G8FQ51"/>
<comment type="subcellular location">
    <subcellularLocation>
        <location evidence="10">Cell inner membrane</location>
    </subcellularLocation>
    <subcellularLocation>
        <location evidence="2">Cell membrane</location>
        <topology evidence="2">Single-pass membrane protein</topology>
    </subcellularLocation>
</comment>
<dbReference type="GO" id="GO:0071973">
    <property type="term" value="P:bacterial-type flagellum-dependent cell motility"/>
    <property type="evidence" value="ECO:0007669"/>
    <property type="project" value="InterPro"/>
</dbReference>
<evidence type="ECO:0000256" key="8">
    <source>
        <dbReference type="ARBA" id="ARBA00022989"/>
    </source>
</evidence>
<accession>A0A1G8FQ51</accession>
<keyword evidence="6" id="KW-0812">Transmembrane</keyword>
<evidence type="ECO:0000256" key="7">
    <source>
        <dbReference type="ARBA" id="ARBA00022779"/>
    </source>
</evidence>
<evidence type="ECO:0000256" key="5">
    <source>
        <dbReference type="ARBA" id="ARBA00022500"/>
    </source>
</evidence>
<dbReference type="GO" id="GO:0005886">
    <property type="term" value="C:plasma membrane"/>
    <property type="evidence" value="ECO:0007669"/>
    <property type="project" value="UniProtKB-SubCell"/>
</dbReference>
<comment type="similarity">
    <text evidence="3 10">Belongs to the FliL family.</text>
</comment>
<evidence type="ECO:0000256" key="2">
    <source>
        <dbReference type="ARBA" id="ARBA00004162"/>
    </source>
</evidence>
<dbReference type="GO" id="GO:0009425">
    <property type="term" value="C:bacterial-type flagellum basal body"/>
    <property type="evidence" value="ECO:0007669"/>
    <property type="project" value="InterPro"/>
</dbReference>
<keyword evidence="5 10" id="KW-0145">Chemotaxis</keyword>
<keyword evidence="7 10" id="KW-0283">Flagellar rotation</keyword>
<dbReference type="STRING" id="428992.SAMN05216272_103386"/>
<evidence type="ECO:0000256" key="3">
    <source>
        <dbReference type="ARBA" id="ARBA00008281"/>
    </source>
</evidence>
<dbReference type="GO" id="GO:0006935">
    <property type="term" value="P:chemotaxis"/>
    <property type="evidence" value="ECO:0007669"/>
    <property type="project" value="UniProtKB-KW"/>
</dbReference>
<proteinExistence type="inferred from homology"/>
<gene>
    <name evidence="11" type="ORF">SAMN05216272_103386</name>
</gene>
<keyword evidence="11" id="KW-0282">Flagellum</keyword>
<keyword evidence="12" id="KW-1185">Reference proteome</keyword>
<dbReference type="Proteomes" id="UP000199636">
    <property type="component" value="Unassembled WGS sequence"/>
</dbReference>
<keyword evidence="11" id="KW-0969">Cilium</keyword>
<evidence type="ECO:0000256" key="10">
    <source>
        <dbReference type="RuleBase" id="RU364125"/>
    </source>
</evidence>
<keyword evidence="4" id="KW-1003">Cell membrane</keyword>
<evidence type="ECO:0000313" key="12">
    <source>
        <dbReference type="Proteomes" id="UP000199636"/>
    </source>
</evidence>